<evidence type="ECO:0000313" key="5">
    <source>
        <dbReference type="Proteomes" id="UP000269352"/>
    </source>
</evidence>
<dbReference type="InterPro" id="IPR041711">
    <property type="entry name" value="Met-tRNA-FMT_N"/>
</dbReference>
<dbReference type="HAMAP" id="MF_00182">
    <property type="entry name" value="Formyl_trans"/>
    <property type="match status" value="1"/>
</dbReference>
<gene>
    <name evidence="2 4" type="primary">fmt</name>
    <name evidence="4" type="ORF">NO1_1253</name>
</gene>
<dbReference type="Proteomes" id="UP000269352">
    <property type="component" value="Unassembled WGS sequence"/>
</dbReference>
<feature type="binding site" evidence="2">
    <location>
        <begin position="104"/>
        <end position="107"/>
    </location>
    <ligand>
        <name>(6S)-5,6,7,8-tetrahydrofolate</name>
        <dbReference type="ChEBI" id="CHEBI:57453"/>
    </ligand>
</feature>
<dbReference type="NCBIfam" id="TIGR00460">
    <property type="entry name" value="fmt"/>
    <property type="match status" value="1"/>
</dbReference>
<keyword evidence="5" id="KW-1185">Reference proteome</keyword>
<dbReference type="PANTHER" id="PTHR11138">
    <property type="entry name" value="METHIONYL-TRNA FORMYLTRANSFERASE"/>
    <property type="match status" value="1"/>
</dbReference>
<dbReference type="EC" id="2.1.2.9" evidence="1 2"/>
<dbReference type="Gene3D" id="3.40.50.12230">
    <property type="match status" value="1"/>
</dbReference>
<dbReference type="GO" id="GO:0004479">
    <property type="term" value="F:methionyl-tRNA formyltransferase activity"/>
    <property type="evidence" value="ECO:0007669"/>
    <property type="project" value="UniProtKB-UniRule"/>
</dbReference>
<feature type="domain" description="Formyl transferase N-terminal" evidence="3">
    <location>
        <begin position="3"/>
        <end position="172"/>
    </location>
</feature>
<dbReference type="SUPFAM" id="SSF53328">
    <property type="entry name" value="Formyltransferase"/>
    <property type="match status" value="1"/>
</dbReference>
<organism evidence="4 5">
    <name type="scientific">Termititenax aidoneus</name>
    <dbReference type="NCBI Taxonomy" id="2218524"/>
    <lineage>
        <taxon>Bacteria</taxon>
        <taxon>Bacillati</taxon>
        <taxon>Candidatus Margulisiibacteriota</taxon>
        <taxon>Candidatus Termititenacia</taxon>
        <taxon>Candidatus Termititenacales</taxon>
        <taxon>Candidatus Termititenacaceae</taxon>
        <taxon>Candidatus Termititenax</taxon>
    </lineage>
</organism>
<dbReference type="Pfam" id="PF00551">
    <property type="entry name" value="Formyl_trans_N"/>
    <property type="match status" value="1"/>
</dbReference>
<keyword evidence="2" id="KW-0648">Protein biosynthesis</keyword>
<dbReference type="InterPro" id="IPR036477">
    <property type="entry name" value="Formyl_transf_N_sf"/>
</dbReference>
<comment type="caution">
    <text evidence="4">The sequence shown here is derived from an EMBL/GenBank/DDBJ whole genome shotgun (WGS) entry which is preliminary data.</text>
</comment>
<accession>A0A388TB63</accession>
<proteinExistence type="inferred from homology"/>
<comment type="function">
    <text evidence="2">Attaches a formyl group to the free amino group of methionyl-tRNA(fMet). The formyl group appears to play a dual role in the initiator identity of N-formylmethionyl-tRNA by promoting its recognition by IF2 and preventing the misappropriation of this tRNA by the elongation apparatus.</text>
</comment>
<evidence type="ECO:0000256" key="2">
    <source>
        <dbReference type="HAMAP-Rule" id="MF_00182"/>
    </source>
</evidence>
<dbReference type="EMBL" id="BGZN01000026">
    <property type="protein sequence ID" value="GBR74011.1"/>
    <property type="molecule type" value="Genomic_DNA"/>
</dbReference>
<evidence type="ECO:0000256" key="1">
    <source>
        <dbReference type="ARBA" id="ARBA00012261"/>
    </source>
</evidence>
<dbReference type="PANTHER" id="PTHR11138:SF5">
    <property type="entry name" value="METHIONYL-TRNA FORMYLTRANSFERASE, MITOCHONDRIAL"/>
    <property type="match status" value="1"/>
</dbReference>
<name>A0A388TB63_TERA1</name>
<reference evidence="4 5" key="1">
    <citation type="journal article" date="2019" name="ISME J.">
        <title>Genome analyses of uncultured TG2/ZB3 bacteria in 'Margulisbacteria' specifically attached to ectosymbiotic spirochetes of protists in the termite gut.</title>
        <authorList>
            <person name="Utami Y.D."/>
            <person name="Kuwahara H."/>
            <person name="Igai K."/>
            <person name="Murakami T."/>
            <person name="Sugaya K."/>
            <person name="Morikawa T."/>
            <person name="Nagura Y."/>
            <person name="Yuki M."/>
            <person name="Deevong P."/>
            <person name="Inoue T."/>
            <person name="Kihara K."/>
            <person name="Lo N."/>
            <person name="Yamada A."/>
            <person name="Ohkuma M."/>
            <person name="Hongoh Y."/>
        </authorList>
    </citation>
    <scope>NUCLEOTIDE SEQUENCE [LARGE SCALE GENOMIC DNA]</scope>
    <source>
        <strain evidence="4">NkOx7-01</strain>
    </source>
</reference>
<evidence type="ECO:0000259" key="3">
    <source>
        <dbReference type="Pfam" id="PF00551"/>
    </source>
</evidence>
<sequence length="270" mass="29819">MIRLAFFGSPDFALPALQKLAADERFQIILVVTQPDRPAGRGQQRQMLPVKNAALDLGLPVLDRLPTAAELQKLNIAKIVVVAYGRILPAELTDNWECINLHPSLLPKHRGPSPLQTVLWNGEEKTGVTTMLLNSEMDAGDILLQEEISVGPNMQIRQLSALCAARGADLLAETLLQDIQQIRKPQNPEAATYCRKINKTDALITRGESPRQIHNKVRAFGGYVLHKGKRVKILETRYTAAGLEIMAVQPAGKQPMAYADFCRGYGEIIL</sequence>
<keyword evidence="2" id="KW-0808">Transferase</keyword>
<dbReference type="CDD" id="cd08646">
    <property type="entry name" value="FMT_core_Met-tRNA-FMT_N"/>
    <property type="match status" value="1"/>
</dbReference>
<dbReference type="InterPro" id="IPR011034">
    <property type="entry name" value="Formyl_transferase-like_C_sf"/>
</dbReference>
<comment type="similarity">
    <text evidence="2">Belongs to the Fmt family.</text>
</comment>
<dbReference type="InterPro" id="IPR002376">
    <property type="entry name" value="Formyl_transf_N"/>
</dbReference>
<dbReference type="SUPFAM" id="SSF50486">
    <property type="entry name" value="FMT C-terminal domain-like"/>
    <property type="match status" value="1"/>
</dbReference>
<comment type="catalytic activity">
    <reaction evidence="2">
        <text>L-methionyl-tRNA(fMet) + (6R)-10-formyltetrahydrofolate = N-formyl-L-methionyl-tRNA(fMet) + (6S)-5,6,7,8-tetrahydrofolate + H(+)</text>
        <dbReference type="Rhea" id="RHEA:24380"/>
        <dbReference type="Rhea" id="RHEA-COMP:9952"/>
        <dbReference type="Rhea" id="RHEA-COMP:9953"/>
        <dbReference type="ChEBI" id="CHEBI:15378"/>
        <dbReference type="ChEBI" id="CHEBI:57453"/>
        <dbReference type="ChEBI" id="CHEBI:78530"/>
        <dbReference type="ChEBI" id="CHEBI:78844"/>
        <dbReference type="ChEBI" id="CHEBI:195366"/>
        <dbReference type="EC" id="2.1.2.9"/>
    </reaction>
</comment>
<dbReference type="AlphaFoldDB" id="A0A388TB63"/>
<protein>
    <recommendedName>
        <fullName evidence="1 2">Methionyl-tRNA formyltransferase</fullName>
        <ecNumber evidence="1 2">2.1.2.9</ecNumber>
    </recommendedName>
</protein>
<evidence type="ECO:0000313" key="4">
    <source>
        <dbReference type="EMBL" id="GBR74011.1"/>
    </source>
</evidence>
<dbReference type="InterPro" id="IPR005794">
    <property type="entry name" value="Fmt"/>
</dbReference>